<accession>A0A8R1Z5Z8</accession>
<evidence type="ECO:0000256" key="2">
    <source>
        <dbReference type="SAM" id="SignalP"/>
    </source>
</evidence>
<reference evidence="3" key="2">
    <citation type="submission" date="2022-06" db="UniProtKB">
        <authorList>
            <consortium name="EnsemblMetazoa"/>
        </authorList>
    </citation>
    <scope>IDENTIFICATION</scope>
    <source>
        <strain evidence="3">PS312</strain>
    </source>
</reference>
<organism evidence="3 4">
    <name type="scientific">Pristionchus pacificus</name>
    <name type="common">Parasitic nematode worm</name>
    <dbReference type="NCBI Taxonomy" id="54126"/>
    <lineage>
        <taxon>Eukaryota</taxon>
        <taxon>Metazoa</taxon>
        <taxon>Ecdysozoa</taxon>
        <taxon>Nematoda</taxon>
        <taxon>Chromadorea</taxon>
        <taxon>Rhabditida</taxon>
        <taxon>Rhabditina</taxon>
        <taxon>Diplogasteromorpha</taxon>
        <taxon>Diplogasteroidea</taxon>
        <taxon>Neodiplogasteridae</taxon>
        <taxon>Pristionchus</taxon>
    </lineage>
</organism>
<evidence type="ECO:0000313" key="3">
    <source>
        <dbReference type="EnsemblMetazoa" id="PPA45656.1"/>
    </source>
</evidence>
<feature type="compositionally biased region" description="Basic and acidic residues" evidence="1">
    <location>
        <begin position="55"/>
        <end position="65"/>
    </location>
</feature>
<protein>
    <submittedName>
        <fullName evidence="3">Uncharacterized protein</fullName>
    </submittedName>
</protein>
<keyword evidence="2" id="KW-0732">Signal</keyword>
<feature type="signal peptide" evidence="2">
    <location>
        <begin position="1"/>
        <end position="25"/>
    </location>
</feature>
<keyword evidence="4" id="KW-1185">Reference proteome</keyword>
<dbReference type="Proteomes" id="UP000005239">
    <property type="component" value="Unassembled WGS sequence"/>
</dbReference>
<name>A0A2A6CJY5_PRIPA</name>
<reference evidence="4" key="1">
    <citation type="journal article" date="2008" name="Nat. Genet.">
        <title>The Pristionchus pacificus genome provides a unique perspective on nematode lifestyle and parasitism.</title>
        <authorList>
            <person name="Dieterich C."/>
            <person name="Clifton S.W."/>
            <person name="Schuster L.N."/>
            <person name="Chinwalla A."/>
            <person name="Delehaunty K."/>
            <person name="Dinkelacker I."/>
            <person name="Fulton L."/>
            <person name="Fulton R."/>
            <person name="Godfrey J."/>
            <person name="Minx P."/>
            <person name="Mitreva M."/>
            <person name="Roeseler W."/>
            <person name="Tian H."/>
            <person name="Witte H."/>
            <person name="Yang S.P."/>
            <person name="Wilson R.K."/>
            <person name="Sommer R.J."/>
        </authorList>
    </citation>
    <scope>NUCLEOTIDE SEQUENCE [LARGE SCALE GENOMIC DNA]</scope>
    <source>
        <strain evidence="4">PS312</strain>
    </source>
</reference>
<feature type="region of interest" description="Disordered" evidence="1">
    <location>
        <begin position="55"/>
        <end position="78"/>
    </location>
</feature>
<evidence type="ECO:0000256" key="1">
    <source>
        <dbReference type="SAM" id="MobiDB-lite"/>
    </source>
</evidence>
<evidence type="ECO:0000313" key="4">
    <source>
        <dbReference type="Proteomes" id="UP000005239"/>
    </source>
</evidence>
<dbReference type="EnsemblMetazoa" id="PPA45656.1">
    <property type="protein sequence ID" value="PPA45656.1"/>
    <property type="gene ID" value="WBGene00284025"/>
</dbReference>
<gene>
    <name evidence="3" type="primary">WBGene00284025</name>
</gene>
<feature type="chain" id="PRO_5043859372" evidence="2">
    <location>
        <begin position="26"/>
        <end position="78"/>
    </location>
</feature>
<proteinExistence type="predicted"/>
<sequence length="78" mass="8629">MMRILVSTGFLILLIVLSYLVRLSATSEQEVPRMIAAACLRLLLAMIATQATCSGEERTHRRELGKSSVPRDVNGEKL</sequence>
<dbReference type="AlphaFoldDB" id="A0A2A6CJY5"/>
<accession>A0A2A6CJY5</accession>